<name>W9DW98_METTI</name>
<dbReference type="EMBL" id="AZAJ01000001">
    <property type="protein sequence ID" value="ETA67967.1"/>
    <property type="molecule type" value="Genomic_DNA"/>
</dbReference>
<protein>
    <submittedName>
        <fullName evidence="1">Uncharacterized protein</fullName>
    </submittedName>
</protein>
<dbReference type="AlphaFoldDB" id="W9DW98"/>
<gene>
    <name evidence="1" type="ORF">MettiDRAFT_1408</name>
</gene>
<dbReference type="Proteomes" id="UP000019483">
    <property type="component" value="Unassembled WGS sequence"/>
</dbReference>
<keyword evidence="2" id="KW-1185">Reference proteome</keyword>
<proteinExistence type="predicted"/>
<organism evidence="1 2">
    <name type="scientific">Methanolobus tindarius DSM 2278</name>
    <dbReference type="NCBI Taxonomy" id="1090322"/>
    <lineage>
        <taxon>Archaea</taxon>
        <taxon>Methanobacteriati</taxon>
        <taxon>Methanobacteriota</taxon>
        <taxon>Stenosarchaea group</taxon>
        <taxon>Methanomicrobia</taxon>
        <taxon>Methanosarcinales</taxon>
        <taxon>Methanosarcinaceae</taxon>
        <taxon>Methanolobus</taxon>
    </lineage>
</organism>
<sequence>MISSNKKLIIGLILLIMAGTIVYAIYSDHEYVIENHVSFSLHNDDEIKHEVLVEIFDSTNTSVFKETYIVAPGDEIYPARLKKEEGAYRIEVTLDDNTNNTYIGELYSEYHDYIHITGVSDQPFMVETAE</sequence>
<evidence type="ECO:0000313" key="2">
    <source>
        <dbReference type="Proteomes" id="UP000019483"/>
    </source>
</evidence>
<reference evidence="1 2" key="1">
    <citation type="submission" date="2013-08" db="EMBL/GenBank/DDBJ databases">
        <authorList>
            <consortium name="DOE Joint Genome Institute"/>
            <person name="Eisen J."/>
            <person name="Huntemann M."/>
            <person name="Han J."/>
            <person name="Chen A."/>
            <person name="Kyrpides N."/>
            <person name="Mavromatis K."/>
            <person name="Markowitz V."/>
            <person name="Palaniappan K."/>
            <person name="Ivanova N."/>
            <person name="Schaumberg A."/>
            <person name="Pati A."/>
            <person name="Liolios K."/>
            <person name="Nordberg H.P."/>
            <person name="Cantor M.N."/>
            <person name="Hua S.X."/>
            <person name="Woyke T."/>
        </authorList>
    </citation>
    <scope>NUCLEOTIDE SEQUENCE [LARGE SCALE GENOMIC DNA]</scope>
    <source>
        <strain evidence="1 2">DSM 2278</strain>
    </source>
</reference>
<accession>W9DW98</accession>
<dbReference type="OrthoDB" id="129714at2157"/>
<dbReference type="RefSeq" id="WP_023845103.1">
    <property type="nucleotide sequence ID" value="NZ_AZAJ01000001.1"/>
</dbReference>
<dbReference type="STRING" id="1090322.MettiDRAFT_1408"/>
<evidence type="ECO:0000313" key="1">
    <source>
        <dbReference type="EMBL" id="ETA67967.1"/>
    </source>
</evidence>
<comment type="caution">
    <text evidence="1">The sequence shown here is derived from an EMBL/GenBank/DDBJ whole genome shotgun (WGS) entry which is preliminary data.</text>
</comment>